<evidence type="ECO:0000313" key="3">
    <source>
        <dbReference type="EMBL" id="QIB78178.1"/>
    </source>
</evidence>
<dbReference type="Proteomes" id="UP000320212">
    <property type="component" value="Unassembled WGS sequence"/>
</dbReference>
<dbReference type="InterPro" id="IPR005133">
    <property type="entry name" value="PhaG_MnhG_YufB"/>
</dbReference>
<proteinExistence type="predicted"/>
<dbReference type="GO" id="GO:0015385">
    <property type="term" value="F:sodium:proton antiporter activity"/>
    <property type="evidence" value="ECO:0007669"/>
    <property type="project" value="TreeGrafter"/>
</dbReference>
<keyword evidence="1" id="KW-1133">Transmembrane helix</keyword>
<gene>
    <name evidence="4" type="ORF">FQA18_09555</name>
    <name evidence="3" type="ORF">G3A49_08540</name>
    <name evidence="2" type="ORF">GOC85_05270</name>
</gene>
<feature type="transmembrane region" description="Helical" evidence="1">
    <location>
        <begin position="55"/>
        <end position="72"/>
    </location>
</feature>
<evidence type="ECO:0000256" key="1">
    <source>
        <dbReference type="SAM" id="Phobius"/>
    </source>
</evidence>
<dbReference type="Proteomes" id="UP000465667">
    <property type="component" value="Chromosome"/>
</dbReference>
<keyword evidence="1" id="KW-0472">Membrane</keyword>
<evidence type="ECO:0000313" key="2">
    <source>
        <dbReference type="EMBL" id="NLV01987.1"/>
    </source>
</evidence>
<feature type="transmembrane region" description="Helical" evidence="1">
    <location>
        <begin position="20"/>
        <end position="43"/>
    </location>
</feature>
<dbReference type="PANTHER" id="PTHR34703">
    <property type="entry name" value="ANTIPORTER SUBUNIT MNHG2-RELATED"/>
    <property type="match status" value="1"/>
</dbReference>
<dbReference type="NCBIfam" id="TIGR01300">
    <property type="entry name" value="CPA3_mnhG_phaG"/>
    <property type="match status" value="1"/>
</dbReference>
<sequence>MTAAETAAAATTVGPVRAALVILLTLVGSFFLVVGTIGLLRFPNVYNRMHATSKATTLGAASIALAATVYYLPHGDGLMALVTVLFLFLTAPTGAHMISQAAQRMGVPFLDGVTWPKQVASADADGADGTDADAAGGDD</sequence>
<dbReference type="GeneID" id="300251191"/>
<accession>A0A6C0UYX0</accession>
<evidence type="ECO:0000313" key="5">
    <source>
        <dbReference type="Proteomes" id="UP000320212"/>
    </source>
</evidence>
<feature type="transmembrane region" description="Helical" evidence="1">
    <location>
        <begin position="78"/>
        <end position="98"/>
    </location>
</feature>
<dbReference type="KEGG" id="hale:G3A49_08540"/>
<keyword evidence="1" id="KW-0812">Transmembrane</keyword>
<dbReference type="RefSeq" id="WP_004063989.1">
    <property type="nucleotide sequence ID" value="NZ_CP048738.1"/>
</dbReference>
<reference evidence="4 5" key="1">
    <citation type="submission" date="2019-07" db="EMBL/GenBank/DDBJ databases">
        <title>Draft genome sequence of Haloferax volcanii SS0101, isolated from salt farm in Samut Sakhon, Thailand.</title>
        <authorList>
            <person name="Wanthongcharoen S."/>
            <person name="Yamprayoonswat W."/>
            <person name="Ruangsuj P."/>
            <person name="Thongpramul N."/>
            <person name="Jumpathong W."/>
            <person name="Sittihan S."/>
            <person name="Kanjanavas P."/>
            <person name="Yasawong M."/>
        </authorList>
    </citation>
    <scope>NUCLEOTIDE SEQUENCE [LARGE SCALE GENOMIC DNA]</scope>
    <source>
        <strain evidence="4 5">SS0101</strain>
    </source>
</reference>
<organism evidence="3 6">
    <name type="scientific">Haloferax volcanii</name>
    <name type="common">Halobacterium volcanii</name>
    <dbReference type="NCBI Taxonomy" id="2246"/>
    <lineage>
        <taxon>Archaea</taxon>
        <taxon>Methanobacteriati</taxon>
        <taxon>Methanobacteriota</taxon>
        <taxon>Stenosarchaea group</taxon>
        <taxon>Halobacteria</taxon>
        <taxon>Halobacteriales</taxon>
        <taxon>Haloferacaceae</taxon>
        <taxon>Haloferax</taxon>
    </lineage>
</organism>
<accession>A0A558GAT7</accession>
<name>A0A6C0UYX0_HALVO</name>
<dbReference type="Proteomes" id="UP000619835">
    <property type="component" value="Unassembled WGS sequence"/>
</dbReference>
<protein>
    <submittedName>
        <fullName evidence="3">Monovalent cation/H(+) antiporter subunit G</fullName>
    </submittedName>
    <submittedName>
        <fullName evidence="2">Na+/H+ antiporter subunit G</fullName>
    </submittedName>
</protein>
<dbReference type="EMBL" id="VMTR01000056">
    <property type="protein sequence ID" value="TVT94856.1"/>
    <property type="molecule type" value="Genomic_DNA"/>
</dbReference>
<dbReference type="EMBL" id="CP048738">
    <property type="protein sequence ID" value="QIB78178.1"/>
    <property type="molecule type" value="Genomic_DNA"/>
</dbReference>
<reference evidence="3 6" key="3">
    <citation type="submission" date="2020-02" db="EMBL/GenBank/DDBJ databases">
        <title>Whole genome sequence of Haloferax alexandrinus pws1.</title>
        <authorList>
            <person name="Verma D.K."/>
            <person name="Gopal K."/>
            <person name="Prasad E.S."/>
        </authorList>
    </citation>
    <scope>NUCLEOTIDE SEQUENCE [LARGE SCALE GENOMIC DNA]</scope>
    <source>
        <strain evidence="3">Wsp1</strain>
        <strain evidence="6">wsp1</strain>
    </source>
</reference>
<dbReference type="AlphaFoldDB" id="A0A6C0UYX0"/>
<dbReference type="EMBL" id="WOWC01000001">
    <property type="protein sequence ID" value="NLV01987.1"/>
    <property type="molecule type" value="Genomic_DNA"/>
</dbReference>
<dbReference type="Pfam" id="PF03334">
    <property type="entry name" value="PhaG_MnhG_YufB"/>
    <property type="match status" value="1"/>
</dbReference>
<evidence type="ECO:0000313" key="6">
    <source>
        <dbReference type="Proteomes" id="UP000465667"/>
    </source>
</evidence>
<dbReference type="PANTHER" id="PTHR34703:SF1">
    <property type="entry name" value="ANTIPORTER SUBUNIT MNHG2-RELATED"/>
    <property type="match status" value="1"/>
</dbReference>
<dbReference type="NCBIfam" id="NF009314">
    <property type="entry name" value="PRK12674.1-2"/>
    <property type="match status" value="1"/>
</dbReference>
<evidence type="ECO:0000313" key="4">
    <source>
        <dbReference type="EMBL" id="TVT94856.1"/>
    </source>
</evidence>
<reference evidence="2" key="2">
    <citation type="submission" date="2019-12" db="EMBL/GenBank/DDBJ databases">
        <title>Haloferax alexandrinus strain pws11.</title>
        <authorList>
            <person name="Verma D.K."/>
            <person name="Gopal K."/>
            <person name="Prasad E.S."/>
        </authorList>
    </citation>
    <scope>NUCLEOTIDE SEQUENCE</scope>
    <source>
        <strain evidence="2">Pws11</strain>
    </source>
</reference>